<dbReference type="SUPFAM" id="SSF81923">
    <property type="entry name" value="Double Clp-N motif"/>
    <property type="match status" value="1"/>
</dbReference>
<evidence type="ECO:0000259" key="3">
    <source>
        <dbReference type="PROSITE" id="PS51903"/>
    </source>
</evidence>
<keyword evidence="5" id="KW-1185">Reference proteome</keyword>
<dbReference type="PROSITE" id="PS51903">
    <property type="entry name" value="CLP_R"/>
    <property type="match status" value="1"/>
</dbReference>
<dbReference type="EMBL" id="CP006850">
    <property type="protein sequence ID" value="AHH19632.1"/>
    <property type="molecule type" value="Genomic_DNA"/>
</dbReference>
<dbReference type="Proteomes" id="UP000019150">
    <property type="component" value="Chromosome"/>
</dbReference>
<dbReference type="Gene3D" id="1.10.1780.10">
    <property type="entry name" value="Clp, N-terminal domain"/>
    <property type="match status" value="1"/>
</dbReference>
<dbReference type="KEGG" id="nno:NONO_c48480"/>
<evidence type="ECO:0000256" key="1">
    <source>
        <dbReference type="PROSITE-ProRule" id="PRU01251"/>
    </source>
</evidence>
<evidence type="ECO:0000313" key="4">
    <source>
        <dbReference type="EMBL" id="AHH19632.1"/>
    </source>
</evidence>
<feature type="region of interest" description="Disordered" evidence="2">
    <location>
        <begin position="70"/>
        <end position="99"/>
    </location>
</feature>
<dbReference type="AlphaFoldDB" id="W5TK73"/>
<keyword evidence="1" id="KW-0677">Repeat</keyword>
<feature type="domain" description="Clp R" evidence="3">
    <location>
        <begin position="1"/>
        <end position="75"/>
    </location>
</feature>
<dbReference type="HOGENOM" id="CLU_2317426_0_0_11"/>
<evidence type="ECO:0000313" key="5">
    <source>
        <dbReference type="Proteomes" id="UP000019150"/>
    </source>
</evidence>
<feature type="compositionally biased region" description="Basic and acidic residues" evidence="2">
    <location>
        <begin position="79"/>
        <end position="88"/>
    </location>
</feature>
<dbReference type="eggNOG" id="ENOG5030KJ4">
    <property type="taxonomic scope" value="Bacteria"/>
</dbReference>
<protein>
    <submittedName>
        <fullName evidence="4">Clp amino terminal domain-containing protein</fullName>
    </submittedName>
</protein>
<name>W5TK73_9NOCA</name>
<evidence type="ECO:0000256" key="2">
    <source>
        <dbReference type="SAM" id="MobiDB-lite"/>
    </source>
</evidence>
<gene>
    <name evidence="4" type="ORF">NONO_c48480</name>
</gene>
<dbReference type="STRING" id="1415166.NONO_c48480"/>
<dbReference type="Pfam" id="PF02861">
    <property type="entry name" value="Clp_N"/>
    <property type="match status" value="1"/>
</dbReference>
<reference evidence="4 5" key="1">
    <citation type="journal article" date="2014" name="Appl. Environ. Microbiol.">
        <title>Insights into the Microbial Degradation of Rubber and Gutta-Percha by Analysis of the Complete Genome of Nocardia nova SH22a.</title>
        <authorList>
            <person name="Luo Q."/>
            <person name="Hiessl S."/>
            <person name="Poehlein A."/>
            <person name="Daniel R."/>
            <person name="Steinbuchel A."/>
        </authorList>
    </citation>
    <scope>NUCLEOTIDE SEQUENCE [LARGE SCALE GENOMIC DNA]</scope>
    <source>
        <strain evidence="4">SH22a</strain>
    </source>
</reference>
<dbReference type="InterPro" id="IPR036628">
    <property type="entry name" value="Clp_N_dom_sf"/>
</dbReference>
<accession>W5TK73</accession>
<proteinExistence type="predicted"/>
<sequence>MMAVMEKLTHTPRLVAAIADAEQIAREAGHNWIGAEHVFLAIVRDTDSVPAHVLRRIGVDPAAISAALADTMNSTDYRTPTDDSRDPEGNPIGPRPDDV</sequence>
<organism evidence="4 5">
    <name type="scientific">Nocardia nova SH22a</name>
    <dbReference type="NCBI Taxonomy" id="1415166"/>
    <lineage>
        <taxon>Bacteria</taxon>
        <taxon>Bacillati</taxon>
        <taxon>Actinomycetota</taxon>
        <taxon>Actinomycetes</taxon>
        <taxon>Mycobacteriales</taxon>
        <taxon>Nocardiaceae</taxon>
        <taxon>Nocardia</taxon>
    </lineage>
</organism>
<dbReference type="PATRIC" id="fig|1415166.3.peg.4998"/>
<dbReference type="InterPro" id="IPR004176">
    <property type="entry name" value="Clp_R_N"/>
</dbReference>